<comment type="subcellular location">
    <subcellularLocation>
        <location evidence="2">Cytoplasm</location>
    </subcellularLocation>
    <subcellularLocation>
        <location evidence="1">Nucleus</location>
    </subcellularLocation>
</comment>
<dbReference type="PANTHER" id="PTHR21399:SF0">
    <property type="entry name" value="METHYLOSOME SUBUNIT PICLN"/>
    <property type="match status" value="1"/>
</dbReference>
<evidence type="ECO:0000256" key="3">
    <source>
        <dbReference type="ARBA" id="ARBA00007054"/>
    </source>
</evidence>
<dbReference type="Gene3D" id="2.30.29.30">
    <property type="entry name" value="Pleckstrin-homology domain (PH domain)/Phosphotyrosine-binding domain (PTB)"/>
    <property type="match status" value="1"/>
</dbReference>
<dbReference type="AlphaFoldDB" id="A0A8D8V2F0"/>
<dbReference type="EMBL" id="HBUF01578028">
    <property type="protein sequence ID" value="CAG6769040.1"/>
    <property type="molecule type" value="Transcribed_RNA"/>
</dbReference>
<feature type="compositionally biased region" description="Acidic residues" evidence="8">
    <location>
        <begin position="186"/>
        <end position="196"/>
    </location>
</feature>
<dbReference type="GO" id="GO:0000387">
    <property type="term" value="P:spliceosomal snRNP assembly"/>
    <property type="evidence" value="ECO:0007669"/>
    <property type="project" value="InterPro"/>
</dbReference>
<dbReference type="GO" id="GO:0034715">
    <property type="term" value="C:pICln-Sm protein complex"/>
    <property type="evidence" value="ECO:0007669"/>
    <property type="project" value="InterPro"/>
</dbReference>
<evidence type="ECO:0000256" key="1">
    <source>
        <dbReference type="ARBA" id="ARBA00004123"/>
    </source>
</evidence>
<dbReference type="InterPro" id="IPR003521">
    <property type="entry name" value="ICln"/>
</dbReference>
<evidence type="ECO:0000256" key="6">
    <source>
        <dbReference type="ARBA" id="ARBA00023242"/>
    </source>
</evidence>
<sequence>MVVRTIQSIPLTSLPEPSGSILHTQSETTAYIENDNIGTGTLYVAESQLQWTHSSSGLGFVLEYPRITIHAISRDTNHFPEECIYLQVEKENADEDGAGGDMSDEDEDDSGMIEIRLVPQDKATLEDIFMAMNQCQKLHPDPNQSPLSDDEDDEDEEDGQFEDASDDQQGNGHGSIPNGYAHGSSEDESMDLDGDR</sequence>
<name>A0A8D8V2F0_9HEMI</name>
<dbReference type="EMBL" id="HBUF01578029">
    <property type="protein sequence ID" value="CAG6769041.1"/>
    <property type="molecule type" value="Transcribed_RNA"/>
</dbReference>
<dbReference type="GO" id="GO:0045292">
    <property type="term" value="P:mRNA cis splicing, via spliceosome"/>
    <property type="evidence" value="ECO:0007669"/>
    <property type="project" value="TreeGrafter"/>
</dbReference>
<reference evidence="9" key="1">
    <citation type="submission" date="2021-05" db="EMBL/GenBank/DDBJ databases">
        <authorList>
            <person name="Alioto T."/>
            <person name="Alioto T."/>
            <person name="Gomez Garrido J."/>
        </authorList>
    </citation>
    <scope>NUCLEOTIDE SEQUENCE</scope>
</reference>
<dbReference type="InterPro" id="IPR039924">
    <property type="entry name" value="ICln/Lot5/Saf5"/>
</dbReference>
<evidence type="ECO:0000256" key="8">
    <source>
        <dbReference type="SAM" id="MobiDB-lite"/>
    </source>
</evidence>
<comment type="function">
    <text evidence="7">Involved in both the assembly of spliceosomal snRNPs and the methylation of Sm proteins. Chaperone that regulates the assembly of spliceosomal U1, U2, U4 and U5 small nuclear ribonucleoproteins (snRNPs), the building blocks of the spliceosome, and thereby plays an important role in the splicing of cellular pre-mRNAs. Most spliceosomal snRNPs contain a common set of Sm proteins SNRPB, SNRPD1, SNRPD2, SNRPD3, SNRPE, SNRPF and SNRPG that assemble in a heptameric protein ring on the Sm site of the small nuclear RNA to form the core snRNP (Sm core). In the cytosol, the Sm proteins SNRPD1, SNRPD2, SNRPE, SNRPF and SNRPG are trapped in an inactive 6S pICln-Sm complex by the chaperone CLNS1A that controls the assembly of the core snRNP. Dissociation by the SMN complex of CLNS1A from the trapped Sm proteins and their transfer to an SMN-Sm complex triggers the assembly of core snRNPs and their transport to the nucleus.</text>
</comment>
<dbReference type="GO" id="GO:0034709">
    <property type="term" value="C:methylosome"/>
    <property type="evidence" value="ECO:0007669"/>
    <property type="project" value="InterPro"/>
</dbReference>
<evidence type="ECO:0000256" key="7">
    <source>
        <dbReference type="ARBA" id="ARBA00045890"/>
    </source>
</evidence>
<feature type="compositionally biased region" description="Acidic residues" evidence="8">
    <location>
        <begin position="148"/>
        <end position="166"/>
    </location>
</feature>
<evidence type="ECO:0000256" key="4">
    <source>
        <dbReference type="ARBA" id="ARBA00015653"/>
    </source>
</evidence>
<dbReference type="EMBL" id="HBUF01578027">
    <property type="protein sequence ID" value="CAG6769039.1"/>
    <property type="molecule type" value="Transcribed_RNA"/>
</dbReference>
<evidence type="ECO:0000256" key="2">
    <source>
        <dbReference type="ARBA" id="ARBA00004496"/>
    </source>
</evidence>
<keyword evidence="6" id="KW-0539">Nucleus</keyword>
<feature type="region of interest" description="Disordered" evidence="8">
    <location>
        <begin position="137"/>
        <end position="196"/>
    </location>
</feature>
<organism evidence="9">
    <name type="scientific">Cacopsylla melanoneura</name>
    <dbReference type="NCBI Taxonomy" id="428564"/>
    <lineage>
        <taxon>Eukaryota</taxon>
        <taxon>Metazoa</taxon>
        <taxon>Ecdysozoa</taxon>
        <taxon>Arthropoda</taxon>
        <taxon>Hexapoda</taxon>
        <taxon>Insecta</taxon>
        <taxon>Pterygota</taxon>
        <taxon>Neoptera</taxon>
        <taxon>Paraneoptera</taxon>
        <taxon>Hemiptera</taxon>
        <taxon>Sternorrhyncha</taxon>
        <taxon>Psylloidea</taxon>
        <taxon>Psyllidae</taxon>
        <taxon>Psyllinae</taxon>
        <taxon>Cacopsylla</taxon>
    </lineage>
</organism>
<proteinExistence type="inferred from homology"/>
<dbReference type="GO" id="GO:0005886">
    <property type="term" value="C:plasma membrane"/>
    <property type="evidence" value="ECO:0007669"/>
    <property type="project" value="InterPro"/>
</dbReference>
<dbReference type="GO" id="GO:0005829">
    <property type="term" value="C:cytosol"/>
    <property type="evidence" value="ECO:0007669"/>
    <property type="project" value="InterPro"/>
</dbReference>
<comment type="similarity">
    <text evidence="3">Belongs to the pICln (TC 1.A.47) family.</text>
</comment>
<dbReference type="EMBL" id="HBUF01350483">
    <property type="protein sequence ID" value="CAG6713307.1"/>
    <property type="molecule type" value="Transcribed_RNA"/>
</dbReference>
<dbReference type="PANTHER" id="PTHR21399">
    <property type="entry name" value="CHLORIDE CONDUCTANCE REGULATORY PROTEIN ICLN"/>
    <property type="match status" value="1"/>
</dbReference>
<accession>A0A8D8V2F0</accession>
<dbReference type="Pfam" id="PF03517">
    <property type="entry name" value="Voldacs"/>
    <property type="match status" value="1"/>
</dbReference>
<dbReference type="PRINTS" id="PR01348">
    <property type="entry name" value="ICLNCHANNEL"/>
</dbReference>
<dbReference type="GO" id="GO:0005681">
    <property type="term" value="C:spliceosomal complex"/>
    <property type="evidence" value="ECO:0007669"/>
    <property type="project" value="TreeGrafter"/>
</dbReference>
<dbReference type="InterPro" id="IPR011993">
    <property type="entry name" value="PH-like_dom_sf"/>
</dbReference>
<keyword evidence="5" id="KW-0963">Cytoplasm</keyword>
<dbReference type="GO" id="GO:0006821">
    <property type="term" value="P:chloride transport"/>
    <property type="evidence" value="ECO:0007669"/>
    <property type="project" value="InterPro"/>
</dbReference>
<dbReference type="GO" id="GO:0006884">
    <property type="term" value="P:cell volume homeostasis"/>
    <property type="evidence" value="ECO:0007669"/>
    <property type="project" value="InterPro"/>
</dbReference>
<protein>
    <recommendedName>
        <fullName evidence="4">Methylosome subunit pICln</fullName>
    </recommendedName>
</protein>
<evidence type="ECO:0000313" key="9">
    <source>
        <dbReference type="EMBL" id="CAG6713307.1"/>
    </source>
</evidence>
<evidence type="ECO:0000256" key="5">
    <source>
        <dbReference type="ARBA" id="ARBA00022490"/>
    </source>
</evidence>
<dbReference type="EMBL" id="HBUF01231829">
    <property type="protein sequence ID" value="CAG6673695.1"/>
    <property type="molecule type" value="Transcribed_RNA"/>
</dbReference>